<feature type="signal peptide" evidence="1">
    <location>
        <begin position="1"/>
        <end position="24"/>
    </location>
</feature>
<evidence type="ECO:0000256" key="1">
    <source>
        <dbReference type="SAM" id="SignalP"/>
    </source>
</evidence>
<name>A0A543PYK7_ACITH</name>
<accession>A0A543PYK7</accession>
<keyword evidence="1" id="KW-0732">Signal</keyword>
<dbReference type="Proteomes" id="UP000315403">
    <property type="component" value="Unassembled WGS sequence"/>
</dbReference>
<dbReference type="EMBL" id="SZUV01000014">
    <property type="protein sequence ID" value="TQN49152.1"/>
    <property type="molecule type" value="Genomic_DNA"/>
</dbReference>
<gene>
    <name evidence="2" type="ORF">DLNHIDIE_03531</name>
</gene>
<comment type="caution">
    <text evidence="2">The sequence shown here is derived from an EMBL/GenBank/DDBJ whole genome shotgun (WGS) entry which is preliminary data.</text>
</comment>
<proteinExistence type="predicted"/>
<evidence type="ECO:0008006" key="4">
    <source>
        <dbReference type="Google" id="ProtNLM"/>
    </source>
</evidence>
<protein>
    <recommendedName>
        <fullName evidence="4">Lipoprotein</fullName>
    </recommendedName>
</protein>
<sequence length="133" mass="15148">MKTTKLINFTAVAMIILSLCMPLANDAHKPVHCCCHLWNQLDHHTEPREPFFPLVFSETSAASGFFEYKQVNGGETLSLLQYWCPSADFLLIIENLTGCVTGFDLVAAHFPVILQTVVWVKKNMRRYYVPRLS</sequence>
<dbReference type="AlphaFoldDB" id="A0A543PYK7"/>
<organism evidence="2 3">
    <name type="scientific">Acidithiobacillus thiooxidans ATCC 19377</name>
    <dbReference type="NCBI Taxonomy" id="637390"/>
    <lineage>
        <taxon>Bacteria</taxon>
        <taxon>Pseudomonadati</taxon>
        <taxon>Pseudomonadota</taxon>
        <taxon>Acidithiobacillia</taxon>
        <taxon>Acidithiobacillales</taxon>
        <taxon>Acidithiobacillaceae</taxon>
        <taxon>Acidithiobacillus</taxon>
    </lineage>
</organism>
<reference evidence="2 3" key="1">
    <citation type="submission" date="2019-03" db="EMBL/GenBank/DDBJ databases">
        <title>New insights into Acidothiobacillus thiooxidans sulfur metabolism through coupled gene expression, solution geochemistry, microscopy and spectroscopy analyses.</title>
        <authorList>
            <person name="Camacho D."/>
            <person name="Frazao R."/>
            <person name="Fouillen A."/>
            <person name="Nanci A."/>
            <person name="Lang B.F."/>
            <person name="Apte S.C."/>
            <person name="Baron C."/>
            <person name="Warren L.A."/>
        </authorList>
    </citation>
    <scope>NUCLEOTIDE SEQUENCE [LARGE SCALE GENOMIC DNA]</scope>
    <source>
        <strain evidence="2 3">ATCC 19377</strain>
    </source>
</reference>
<evidence type="ECO:0000313" key="3">
    <source>
        <dbReference type="Proteomes" id="UP000315403"/>
    </source>
</evidence>
<dbReference type="RefSeq" id="WP_142090273.1">
    <property type="nucleotide sequence ID" value="NZ_SZUV01000014.1"/>
</dbReference>
<feature type="chain" id="PRO_5021905825" description="Lipoprotein" evidence="1">
    <location>
        <begin position="25"/>
        <end position="133"/>
    </location>
</feature>
<evidence type="ECO:0000313" key="2">
    <source>
        <dbReference type="EMBL" id="TQN49152.1"/>
    </source>
</evidence>